<accession>A0A0E3M824</accession>
<dbReference type="RefSeq" id="WP_029160896.1">
    <property type="nucleotide sequence ID" value="NZ_CP009933.1"/>
</dbReference>
<dbReference type="AlphaFoldDB" id="A0A0E3M824"/>
<evidence type="ECO:0000313" key="3">
    <source>
        <dbReference type="Proteomes" id="UP000033115"/>
    </source>
</evidence>
<dbReference type="STRING" id="1548.CSCA_0684"/>
<evidence type="ECO:0000256" key="1">
    <source>
        <dbReference type="SAM" id="MobiDB-lite"/>
    </source>
</evidence>
<name>A0A0E3M824_CLOSL</name>
<reference evidence="2 3" key="1">
    <citation type="journal article" date="2015" name="J. Biotechnol.">
        <title>Complete genome sequence of a malodorant-producing acetogen, Clostridium scatologenes ATCC 25775(T).</title>
        <authorList>
            <person name="Zhu Z."/>
            <person name="Guo T."/>
            <person name="Zheng H."/>
            <person name="Song T."/>
            <person name="Ouyang P."/>
            <person name="Xie J."/>
        </authorList>
    </citation>
    <scope>NUCLEOTIDE SEQUENCE [LARGE SCALE GENOMIC DNA]</scope>
    <source>
        <strain evidence="2 3">ATCC 25775</strain>
    </source>
</reference>
<feature type="region of interest" description="Disordered" evidence="1">
    <location>
        <begin position="294"/>
        <end position="314"/>
    </location>
</feature>
<organism evidence="2 3">
    <name type="scientific">Clostridium scatologenes</name>
    <dbReference type="NCBI Taxonomy" id="1548"/>
    <lineage>
        <taxon>Bacteria</taxon>
        <taxon>Bacillati</taxon>
        <taxon>Bacillota</taxon>
        <taxon>Clostridia</taxon>
        <taxon>Eubacteriales</taxon>
        <taxon>Clostridiaceae</taxon>
        <taxon>Clostridium</taxon>
    </lineage>
</organism>
<dbReference type="Proteomes" id="UP000033115">
    <property type="component" value="Chromosome"/>
</dbReference>
<dbReference type="EMBL" id="CP009933">
    <property type="protein sequence ID" value="AKA67809.1"/>
    <property type="molecule type" value="Genomic_DNA"/>
</dbReference>
<sequence>MKLKEVFGNIDTYVMCSTLNQIVNYIPIKLIEENNKAKLETIKIINLTVKNKSEKNSIFKRFDNEKWDENLKACLQDINIKDVNIERNELDISNKLGFLIQNENHEEEGEDELNNNIYKEEKTILWNITGGQRTTIIAIQKYIRENKRYKDYIMYLEGNSNKIIIGNFKKKCGFNYEKLEEPYALKYLNLQTVFKLAGFEINNYDKVHNFLKENHNENDDKEYKELEVCNKIYKYYKNLESDFGEYFRKNLPRLNKIKNGIDMKQLIGEIEKSKFGKKFKEEFNDDQKKILENLKRKDKNKGSKADEQSKKDNESKNKQFGYILEYMAINSIKDCIKEDPKLSNYFIELCHSVNLKKLKNPLVQSKTSELCEFDLVLLSKSGQVVIFECKSGTMSSDVGKARQYTGYAAAGVYGKPILITPLLENHRRNICNAFKTNSDNSNLKAEKTDEICSESQKFDEAVLEAFRAAARANLDVWGMDEIHEKLNELYYEVLNVGEKNE</sequence>
<dbReference type="InterPro" id="IPR011335">
    <property type="entry name" value="Restrct_endonuc-II-like"/>
</dbReference>
<gene>
    <name evidence="2" type="ORF">CSCA_0684</name>
</gene>
<proteinExistence type="predicted"/>
<dbReference type="HOGENOM" id="CLU_563490_0_0_9"/>
<evidence type="ECO:0000313" key="2">
    <source>
        <dbReference type="EMBL" id="AKA67809.1"/>
    </source>
</evidence>
<dbReference type="KEGG" id="csq:CSCA_0684"/>
<protein>
    <submittedName>
        <fullName evidence="2">Uncharacterized protein</fullName>
    </submittedName>
</protein>
<keyword evidence="3" id="KW-1185">Reference proteome</keyword>
<dbReference type="SUPFAM" id="SSF52980">
    <property type="entry name" value="Restriction endonuclease-like"/>
    <property type="match status" value="1"/>
</dbReference>